<keyword evidence="3" id="KW-1185">Reference proteome</keyword>
<evidence type="ECO:0000313" key="2">
    <source>
        <dbReference type="EMBL" id="WVZ72686.1"/>
    </source>
</evidence>
<proteinExistence type="predicted"/>
<dbReference type="Proteomes" id="UP001341281">
    <property type="component" value="Chromosome 04"/>
</dbReference>
<accession>A0AAQ3WT96</accession>
<reference evidence="2 3" key="1">
    <citation type="submission" date="2024-02" db="EMBL/GenBank/DDBJ databases">
        <title>High-quality chromosome-scale genome assembly of Pensacola bahiagrass (Paspalum notatum Flugge var. saurae).</title>
        <authorList>
            <person name="Vega J.M."/>
            <person name="Podio M."/>
            <person name="Orjuela J."/>
            <person name="Siena L.A."/>
            <person name="Pessino S.C."/>
            <person name="Combes M.C."/>
            <person name="Mariac C."/>
            <person name="Albertini E."/>
            <person name="Pupilli F."/>
            <person name="Ortiz J.P.A."/>
            <person name="Leblanc O."/>
        </authorList>
    </citation>
    <scope>NUCLEOTIDE SEQUENCE [LARGE SCALE GENOMIC DNA]</scope>
    <source>
        <strain evidence="2">R1</strain>
        <tissue evidence="2">Leaf</tissue>
    </source>
</reference>
<evidence type="ECO:0000313" key="3">
    <source>
        <dbReference type="Proteomes" id="UP001341281"/>
    </source>
</evidence>
<dbReference type="AlphaFoldDB" id="A0AAQ3WT96"/>
<evidence type="ECO:0000256" key="1">
    <source>
        <dbReference type="SAM" id="MobiDB-lite"/>
    </source>
</evidence>
<dbReference type="EMBL" id="CP144748">
    <property type="protein sequence ID" value="WVZ72686.1"/>
    <property type="molecule type" value="Genomic_DNA"/>
</dbReference>
<sequence length="214" mass="23122">MPGASVRPAPPPPSSSWLLAPPGRRLPKDRGLARPPAASPHTAAPSGLPALGAYRPPRRQPLPLRSHGRAAPTVRGAEADGYHAAADVRRLRVSSATAACSWAAATRTQGWGDAIAASRRCNHRRAAPLKFPRITSSGKKVDEQPKSTAPRGQSVAMSISPISLDIQSWEFEQFINISQFRLQQQRTLPYSIVSLSLLLKSSFSFSMSTIEVFR</sequence>
<protein>
    <submittedName>
        <fullName evidence="2">Uncharacterized protein</fullName>
    </submittedName>
</protein>
<name>A0AAQ3WT96_PASNO</name>
<feature type="compositionally biased region" description="Low complexity" evidence="1">
    <location>
        <begin position="33"/>
        <end position="45"/>
    </location>
</feature>
<gene>
    <name evidence="2" type="ORF">U9M48_021105</name>
</gene>
<feature type="region of interest" description="Disordered" evidence="1">
    <location>
        <begin position="1"/>
        <end position="76"/>
    </location>
</feature>
<organism evidence="2 3">
    <name type="scientific">Paspalum notatum var. saurae</name>
    <dbReference type="NCBI Taxonomy" id="547442"/>
    <lineage>
        <taxon>Eukaryota</taxon>
        <taxon>Viridiplantae</taxon>
        <taxon>Streptophyta</taxon>
        <taxon>Embryophyta</taxon>
        <taxon>Tracheophyta</taxon>
        <taxon>Spermatophyta</taxon>
        <taxon>Magnoliopsida</taxon>
        <taxon>Liliopsida</taxon>
        <taxon>Poales</taxon>
        <taxon>Poaceae</taxon>
        <taxon>PACMAD clade</taxon>
        <taxon>Panicoideae</taxon>
        <taxon>Andropogonodae</taxon>
        <taxon>Paspaleae</taxon>
        <taxon>Paspalinae</taxon>
        <taxon>Paspalum</taxon>
    </lineage>
</organism>